<dbReference type="HOGENOM" id="CLU_3221248_0_0_0"/>
<name>Q7USA7_RHOBA</name>
<dbReference type="EnsemblBacteria" id="CAD73890">
    <property type="protein sequence ID" value="CAD73890"/>
    <property type="gene ID" value="RB4614"/>
</dbReference>
<dbReference type="InParanoid" id="Q7USA7"/>
<gene>
    <name evidence="1" type="ordered locus">RB4614</name>
</gene>
<dbReference type="EMBL" id="BX294140">
    <property type="protein sequence ID" value="CAD73890.1"/>
    <property type="molecule type" value="Genomic_DNA"/>
</dbReference>
<reference evidence="1 2" key="1">
    <citation type="journal article" date="2003" name="Proc. Natl. Acad. Sci. U.S.A.">
        <title>Complete genome sequence of the marine planctomycete Pirellula sp. strain 1.</title>
        <authorList>
            <person name="Gloeckner F.O."/>
            <person name="Kube M."/>
            <person name="Bauer M."/>
            <person name="Teeling H."/>
            <person name="Lombardot T."/>
            <person name="Ludwig W."/>
            <person name="Gade D."/>
            <person name="Beck A."/>
            <person name="Borzym K."/>
            <person name="Heitmann K."/>
            <person name="Rabus R."/>
            <person name="Schlesner H."/>
            <person name="Amann R."/>
            <person name="Reinhardt R."/>
        </authorList>
    </citation>
    <scope>NUCLEOTIDE SEQUENCE [LARGE SCALE GENOMIC DNA]</scope>
    <source>
        <strain evidence="2">DSM 10527 / NCIMB 13988 / SH1</strain>
    </source>
</reference>
<keyword evidence="2" id="KW-1185">Reference proteome</keyword>
<evidence type="ECO:0000313" key="1">
    <source>
        <dbReference type="EMBL" id="CAD73890.1"/>
    </source>
</evidence>
<accession>Q7USA7</accession>
<dbReference type="KEGG" id="rba:RB4614"/>
<evidence type="ECO:0000313" key="2">
    <source>
        <dbReference type="Proteomes" id="UP000001025"/>
    </source>
</evidence>
<dbReference type="AlphaFoldDB" id="Q7USA7"/>
<dbReference type="Proteomes" id="UP000001025">
    <property type="component" value="Chromosome"/>
</dbReference>
<sequence>MAIDCLCRWNKFGQLVLCSSDSDLTSNNCPSIHEDHPNDGNQID</sequence>
<proteinExistence type="predicted"/>
<organism evidence="1 2">
    <name type="scientific">Rhodopirellula baltica (strain DSM 10527 / NCIMB 13988 / SH1)</name>
    <dbReference type="NCBI Taxonomy" id="243090"/>
    <lineage>
        <taxon>Bacteria</taxon>
        <taxon>Pseudomonadati</taxon>
        <taxon>Planctomycetota</taxon>
        <taxon>Planctomycetia</taxon>
        <taxon>Pirellulales</taxon>
        <taxon>Pirellulaceae</taxon>
        <taxon>Rhodopirellula</taxon>
    </lineage>
</organism>
<protein>
    <submittedName>
        <fullName evidence="1">Uncharacterized protein</fullName>
    </submittedName>
</protein>